<evidence type="ECO:0000313" key="4">
    <source>
        <dbReference type="Proteomes" id="UP000280668"/>
    </source>
</evidence>
<dbReference type="NCBIfam" id="NF033493">
    <property type="entry name" value="MetS_like_NSS"/>
    <property type="match status" value="1"/>
</dbReference>
<dbReference type="Pfam" id="PF16951">
    <property type="entry name" value="MaAIMP_sms"/>
    <property type="match status" value="1"/>
</dbReference>
<protein>
    <submittedName>
        <fullName evidence="3">Putative methionine/alanine importer small subunit</fullName>
    </submittedName>
</protein>
<dbReference type="AlphaFoldDB" id="A0A3N2BGU1"/>
<feature type="region of interest" description="Disordered" evidence="1">
    <location>
        <begin position="34"/>
        <end position="53"/>
    </location>
</feature>
<reference evidence="3 4" key="1">
    <citation type="submission" date="2018-11" db="EMBL/GenBank/DDBJ databases">
        <title>Sequencing the genomes of 1000 actinobacteria strains.</title>
        <authorList>
            <person name="Klenk H.-P."/>
        </authorList>
    </citation>
    <scope>NUCLEOTIDE SEQUENCE [LARGE SCALE GENOMIC DNA]</scope>
    <source>
        <strain evidence="3 4">DSM 11294</strain>
    </source>
</reference>
<keyword evidence="2" id="KW-1133">Transmembrane helix</keyword>
<proteinExistence type="predicted"/>
<evidence type="ECO:0000256" key="2">
    <source>
        <dbReference type="SAM" id="Phobius"/>
    </source>
</evidence>
<evidence type="ECO:0000313" key="3">
    <source>
        <dbReference type="EMBL" id="ROR74466.1"/>
    </source>
</evidence>
<dbReference type="Proteomes" id="UP000280668">
    <property type="component" value="Unassembled WGS sequence"/>
</dbReference>
<name>A0A3N2BGU1_9MICO</name>
<feature type="transmembrane region" description="Helical" evidence="2">
    <location>
        <begin position="6"/>
        <end position="28"/>
    </location>
</feature>
<accession>A0A3N2BGU1</accession>
<comment type="caution">
    <text evidence="3">The sequence shown here is derived from an EMBL/GenBank/DDBJ whole genome shotgun (WGS) entry which is preliminary data.</text>
</comment>
<evidence type="ECO:0000256" key="1">
    <source>
        <dbReference type="SAM" id="MobiDB-lite"/>
    </source>
</evidence>
<keyword evidence="2" id="KW-0812">Transmembrane</keyword>
<keyword evidence="2" id="KW-0472">Membrane</keyword>
<organism evidence="3 4">
    <name type="scientific">Bogoriella caseilytica</name>
    <dbReference type="NCBI Taxonomy" id="56055"/>
    <lineage>
        <taxon>Bacteria</taxon>
        <taxon>Bacillati</taxon>
        <taxon>Actinomycetota</taxon>
        <taxon>Actinomycetes</taxon>
        <taxon>Micrococcales</taxon>
        <taxon>Bogoriellaceae</taxon>
        <taxon>Bogoriella</taxon>
    </lineage>
</organism>
<dbReference type="RefSeq" id="WP_123304800.1">
    <property type="nucleotide sequence ID" value="NZ_RKHK01000001.1"/>
</dbReference>
<sequence>MSTAAILMMIVAVLIVGGGLVASIIYLLRHPVDDVPDGDAEGKVPPGSSPSEQ</sequence>
<keyword evidence="4" id="KW-1185">Reference proteome</keyword>
<dbReference type="EMBL" id="RKHK01000001">
    <property type="protein sequence ID" value="ROR74466.1"/>
    <property type="molecule type" value="Genomic_DNA"/>
</dbReference>
<gene>
    <name evidence="3" type="ORF">EDD31_2882</name>
</gene>
<dbReference type="InterPro" id="IPR031596">
    <property type="entry name" value="MaAIMP_sms"/>
</dbReference>